<dbReference type="EMBL" id="JACGCM010000552">
    <property type="protein sequence ID" value="KAF6171001.1"/>
    <property type="molecule type" value="Genomic_DNA"/>
</dbReference>
<dbReference type="InterPro" id="IPR011990">
    <property type="entry name" value="TPR-like_helical_dom_sf"/>
</dbReference>
<dbReference type="OrthoDB" id="2012659at2759"/>
<accession>A0A7J7NUY1</accession>
<gene>
    <name evidence="1" type="ORF">GIB67_028562</name>
</gene>
<dbReference type="AlphaFoldDB" id="A0A7J7NUY1"/>
<name>A0A7J7NUY1_9MAGN</name>
<proteinExistence type="predicted"/>
<evidence type="ECO:0000313" key="2">
    <source>
        <dbReference type="Proteomes" id="UP000541444"/>
    </source>
</evidence>
<organism evidence="1 2">
    <name type="scientific">Kingdonia uniflora</name>
    <dbReference type="NCBI Taxonomy" id="39325"/>
    <lineage>
        <taxon>Eukaryota</taxon>
        <taxon>Viridiplantae</taxon>
        <taxon>Streptophyta</taxon>
        <taxon>Embryophyta</taxon>
        <taxon>Tracheophyta</taxon>
        <taxon>Spermatophyta</taxon>
        <taxon>Magnoliopsida</taxon>
        <taxon>Ranunculales</taxon>
        <taxon>Circaeasteraceae</taxon>
        <taxon>Kingdonia</taxon>
    </lineage>
</organism>
<reference evidence="1 2" key="1">
    <citation type="journal article" date="2020" name="IScience">
        <title>Genome Sequencing of the Endangered Kingdonia uniflora (Circaeasteraceae, Ranunculales) Reveals Potential Mechanisms of Evolutionary Specialization.</title>
        <authorList>
            <person name="Sun Y."/>
            <person name="Deng T."/>
            <person name="Zhang A."/>
            <person name="Moore M.J."/>
            <person name="Landis J.B."/>
            <person name="Lin N."/>
            <person name="Zhang H."/>
            <person name="Zhang X."/>
            <person name="Huang J."/>
            <person name="Zhang X."/>
            <person name="Sun H."/>
            <person name="Wang H."/>
        </authorList>
    </citation>
    <scope>NUCLEOTIDE SEQUENCE [LARGE SCALE GENOMIC DNA]</scope>
    <source>
        <strain evidence="1">TB1705</strain>
        <tissue evidence="1">Leaf</tissue>
    </source>
</reference>
<dbReference type="Gene3D" id="1.25.40.10">
    <property type="entry name" value="Tetratricopeptide repeat domain"/>
    <property type="match status" value="1"/>
</dbReference>
<comment type="caution">
    <text evidence="1">The sequence shown here is derived from an EMBL/GenBank/DDBJ whole genome shotgun (WGS) entry which is preliminary data.</text>
</comment>
<protein>
    <submittedName>
        <fullName evidence="1">Uncharacterized protein</fullName>
    </submittedName>
</protein>
<dbReference type="PANTHER" id="PTHR36350:SF3">
    <property type="entry name" value="TRANSMEMBRANE PROTEIN"/>
    <property type="match status" value="1"/>
</dbReference>
<sequence length="498" mass="55989">MEYSSSISALSLFSQTKPQTSRALQQQHGLLLLGFSGSKTPLSINKTLFHQSLSPYLGKLQSPFLHIPISNSHKTQCFNAPQSSILRKNAEKIAILLVGSLLFVGLGKFGCKPCLAVPTSVMEEKMDTQSGKSDDEEMWLKLLEKNPSDVEALKVVLYGKMRRGKTKESIEYVERLIDIEPDEVEWRLLQALAYEMVGYLSKAKRLFKDILKERPLLLRALHGLVLVMHKNHEGPAAFEMLNKALEVACREKRVTEERNIRILIAQMLVVKGDLEEGLKKFQDLVNDNPRDFRPYLCQAITRPSSLACNSCMVMDLGTTFPAHAQRPVPPRLLPGAKYENRFLLLDLHGPDVRTAGVGQTQIFVGLCCPRNVVELISSHQNLKFGVEVGGPGWLDGLVDGYAGETWAGFRRDFEVHHVLCTCVVRVGGFGPCMESFEAAHGIIYSLLDKKKEAEEQFETYHSLVPHEFPQRGFLDDVLVAAKTESRERFEKAKFSYKK</sequence>
<keyword evidence="2" id="KW-1185">Reference proteome</keyword>
<dbReference type="SUPFAM" id="SSF48452">
    <property type="entry name" value="TPR-like"/>
    <property type="match status" value="1"/>
</dbReference>
<dbReference type="Proteomes" id="UP000541444">
    <property type="component" value="Unassembled WGS sequence"/>
</dbReference>
<evidence type="ECO:0000313" key="1">
    <source>
        <dbReference type="EMBL" id="KAF6171001.1"/>
    </source>
</evidence>
<dbReference type="PANTHER" id="PTHR36350">
    <property type="entry name" value="TRANSMEMBRANE PROTEIN"/>
    <property type="match status" value="1"/>
</dbReference>